<keyword evidence="4 10" id="KW-0378">Hydrolase</keyword>
<dbReference type="Gene3D" id="2.60.40.10">
    <property type="entry name" value="Immunoglobulins"/>
    <property type="match status" value="2"/>
</dbReference>
<dbReference type="GO" id="GO:0004252">
    <property type="term" value="F:serine-type endopeptidase activity"/>
    <property type="evidence" value="ECO:0007669"/>
    <property type="project" value="InterPro"/>
</dbReference>
<dbReference type="Pfam" id="PF02839">
    <property type="entry name" value="CBM_5_12"/>
    <property type="match status" value="2"/>
</dbReference>
<feature type="signal peptide" evidence="10">
    <location>
        <begin position="1"/>
        <end position="22"/>
    </location>
</feature>
<dbReference type="GO" id="GO:0005576">
    <property type="term" value="C:extracellular region"/>
    <property type="evidence" value="ECO:0007669"/>
    <property type="project" value="InterPro"/>
</dbReference>
<dbReference type="GO" id="GO:0004553">
    <property type="term" value="F:hydrolase activity, hydrolyzing O-glycosyl compounds"/>
    <property type="evidence" value="ECO:0007669"/>
    <property type="project" value="InterPro"/>
</dbReference>
<dbReference type="GO" id="GO:0006508">
    <property type="term" value="P:proteolysis"/>
    <property type="evidence" value="ECO:0007669"/>
    <property type="project" value="UniProtKB-KW"/>
</dbReference>
<dbReference type="InterPro" id="IPR003610">
    <property type="entry name" value="CBM5/12"/>
</dbReference>
<dbReference type="GO" id="GO:0030246">
    <property type="term" value="F:carbohydrate binding"/>
    <property type="evidence" value="ECO:0007669"/>
    <property type="project" value="InterPro"/>
</dbReference>
<feature type="active site" description="Charge relay system" evidence="9">
    <location>
        <position position="132"/>
    </location>
</feature>
<dbReference type="InterPro" id="IPR009003">
    <property type="entry name" value="Peptidase_S1_PA"/>
</dbReference>
<keyword evidence="7" id="KW-0326">Glycosidase</keyword>
<dbReference type="Gene3D" id="2.10.10.20">
    <property type="entry name" value="Carbohydrate-binding module superfamily 5/12"/>
    <property type="match status" value="2"/>
</dbReference>
<evidence type="ECO:0000313" key="12">
    <source>
        <dbReference type="EMBL" id="OEG19415.1"/>
    </source>
</evidence>
<dbReference type="AlphaFoldDB" id="A0A1E5H3M3"/>
<dbReference type="InterPro" id="IPR003961">
    <property type="entry name" value="FN3_dom"/>
</dbReference>
<evidence type="ECO:0000259" key="11">
    <source>
        <dbReference type="PROSITE" id="PS50853"/>
    </source>
</evidence>
<evidence type="ECO:0000256" key="6">
    <source>
        <dbReference type="ARBA" id="ARBA00023277"/>
    </source>
</evidence>
<dbReference type="PROSITE" id="PS50853">
    <property type="entry name" value="FN3"/>
    <property type="match status" value="2"/>
</dbReference>
<evidence type="ECO:0000256" key="4">
    <source>
        <dbReference type="ARBA" id="ARBA00022801"/>
    </source>
</evidence>
<keyword evidence="6" id="KW-0119">Carbohydrate metabolism</keyword>
<evidence type="ECO:0000256" key="8">
    <source>
        <dbReference type="ARBA" id="ARBA00023326"/>
    </source>
</evidence>
<keyword evidence="2 10" id="KW-0645">Protease</keyword>
<dbReference type="EC" id="3.4.21.-" evidence="10"/>
<evidence type="ECO:0000256" key="10">
    <source>
        <dbReference type="RuleBase" id="RU004296"/>
    </source>
</evidence>
<dbReference type="InterPro" id="IPR036573">
    <property type="entry name" value="CBM_sf_5/12"/>
</dbReference>
<feature type="active site" description="Charge relay system" evidence="9">
    <location>
        <position position="207"/>
    </location>
</feature>
<name>A0A1E5H3M3_9ENTE</name>
<keyword evidence="5 10" id="KW-0720">Serine protease</keyword>
<dbReference type="Gene3D" id="2.40.10.10">
    <property type="entry name" value="Trypsin-like serine proteases"/>
    <property type="match status" value="2"/>
</dbReference>
<keyword evidence="3 10" id="KW-0732">Signal</keyword>
<dbReference type="CDD" id="cd00063">
    <property type="entry name" value="FN3"/>
    <property type="match status" value="2"/>
</dbReference>
<keyword evidence="13" id="KW-1185">Reference proteome</keyword>
<reference evidence="13" key="1">
    <citation type="submission" date="2016-09" db="EMBL/GenBank/DDBJ databases">
        <authorList>
            <person name="Gulvik C.A."/>
        </authorList>
    </citation>
    <scope>NUCLEOTIDE SEQUENCE [LARGE SCALE GENOMIC DNA]</scope>
    <source>
        <strain evidence="13">LMG 26306</strain>
    </source>
</reference>
<evidence type="ECO:0000256" key="9">
    <source>
        <dbReference type="PIRSR" id="PIRSR608256-1"/>
    </source>
</evidence>
<feature type="chain" id="PRO_5039746640" description="Serine protease" evidence="10">
    <location>
        <begin position="23"/>
        <end position="539"/>
    </location>
</feature>
<dbReference type="FunFam" id="2.60.40.10:FF:001114">
    <property type="entry name" value="Chitinase A1"/>
    <property type="match status" value="1"/>
</dbReference>
<evidence type="ECO:0000256" key="7">
    <source>
        <dbReference type="ARBA" id="ARBA00023295"/>
    </source>
</evidence>
<comment type="similarity">
    <text evidence="1 10">Belongs to the peptidase S1B family.</text>
</comment>
<dbReference type="InterPro" id="IPR043504">
    <property type="entry name" value="Peptidase_S1_PA_chymotrypsin"/>
</dbReference>
<dbReference type="Pfam" id="PF00089">
    <property type="entry name" value="Trypsin"/>
    <property type="match status" value="1"/>
</dbReference>
<dbReference type="InterPro" id="IPR008256">
    <property type="entry name" value="Peptidase_S1B"/>
</dbReference>
<evidence type="ECO:0000256" key="5">
    <source>
        <dbReference type="ARBA" id="ARBA00022825"/>
    </source>
</evidence>
<dbReference type="PRINTS" id="PR00839">
    <property type="entry name" value="V8PROTEASE"/>
</dbReference>
<protein>
    <recommendedName>
        <fullName evidence="10">Serine protease</fullName>
        <ecNumber evidence="10">3.4.21.-</ecNumber>
    </recommendedName>
</protein>
<dbReference type="PANTHER" id="PTHR15462:SF8">
    <property type="entry name" value="SERINE PROTEASE"/>
    <property type="match status" value="1"/>
</dbReference>
<dbReference type="RefSeq" id="WP_069633755.1">
    <property type="nucleotide sequence ID" value="NZ_MIKB01000001.1"/>
</dbReference>
<dbReference type="SUPFAM" id="SSF50494">
    <property type="entry name" value="Trypsin-like serine proteases"/>
    <property type="match status" value="1"/>
</dbReference>
<dbReference type="SMART" id="SM00060">
    <property type="entry name" value="FN3"/>
    <property type="match status" value="2"/>
</dbReference>
<dbReference type="Pfam" id="PF00041">
    <property type="entry name" value="fn3"/>
    <property type="match status" value="2"/>
</dbReference>
<evidence type="ECO:0000256" key="2">
    <source>
        <dbReference type="ARBA" id="ARBA00022670"/>
    </source>
</evidence>
<evidence type="ECO:0000313" key="13">
    <source>
        <dbReference type="Proteomes" id="UP000094764"/>
    </source>
</evidence>
<feature type="domain" description="Fibronectin type-III" evidence="11">
    <location>
        <begin position="354"/>
        <end position="442"/>
    </location>
</feature>
<dbReference type="OrthoDB" id="9775889at2"/>
<dbReference type="InterPro" id="IPR036116">
    <property type="entry name" value="FN3_sf"/>
</dbReference>
<dbReference type="STRING" id="903983.BCR23_01635"/>
<feature type="active site" description="Charge relay system" evidence="9">
    <location>
        <position position="82"/>
    </location>
</feature>
<dbReference type="CDD" id="cd12215">
    <property type="entry name" value="ChiC_BD"/>
    <property type="match status" value="2"/>
</dbReference>
<sequence>MKVRVLTTLLLCGTILSTTTFASNSYAEEKKSESRAVIGTDERVKVPDTTKAPYSSSAYLSMYTTSGTGTVIGKNKVLTAGHVVEGIKTNWQMSQARVVPAKDGNYSPFGSFQVESIDIHKGWSVNNNRDNDIAVVTLKPNKNGQNIGDVVPVIPVKNVPHIPLGTKGNMPGYGGDKFGEMWEGRGSIIEQSALRVYYNIDTIGGNSGGPVYNNLNELIAVHTSWYGTNSHPTKNGGSKITGTNYEFIAKHLDQKETDTQAPSQVTGVKATNVTKNSTQLSWNPSTDNVGVEKYEVYRNGARIGESKTTNYAVNGLTADTSYIFTVVAVDKAGNRSQVSSGVSIHTEKEPVIQAPSQVTGLKATNVTKNSAQLSWNPSTANVGVDRYEIYRNGTRVGESKITNYAVSGLSADTSYTFAIVAVDKAANRSQMSAGLAVRTEREADKPVEGQTTWVQSKVYVGGDKVFYKGIEYKAKWWTQGNTPGTNDVWEKLSTGIIEEWNSNLAYTGKSVVTYKGIQYQAKWWTRGEEPGKSPVWEKK</sequence>
<feature type="domain" description="Fibronectin type-III" evidence="11">
    <location>
        <begin position="261"/>
        <end position="349"/>
    </location>
</feature>
<proteinExistence type="inferred from homology"/>
<comment type="caution">
    <text evidence="12">The sequence shown here is derived from an EMBL/GenBank/DDBJ whole genome shotgun (WGS) entry which is preliminary data.</text>
</comment>
<dbReference type="SUPFAM" id="SSF51055">
    <property type="entry name" value="Carbohydrate binding domain"/>
    <property type="match status" value="2"/>
</dbReference>
<evidence type="ECO:0000256" key="1">
    <source>
        <dbReference type="ARBA" id="ARBA00008764"/>
    </source>
</evidence>
<dbReference type="InterPro" id="IPR050966">
    <property type="entry name" value="Glutamyl_endopeptidase"/>
</dbReference>
<accession>A0A1E5H3M3</accession>
<evidence type="ECO:0000256" key="3">
    <source>
        <dbReference type="ARBA" id="ARBA00022729"/>
    </source>
</evidence>
<dbReference type="InterPro" id="IPR013783">
    <property type="entry name" value="Ig-like_fold"/>
</dbReference>
<organism evidence="12 13">
    <name type="scientific">Enterococcus quebecensis</name>
    <dbReference type="NCBI Taxonomy" id="903983"/>
    <lineage>
        <taxon>Bacteria</taxon>
        <taxon>Bacillati</taxon>
        <taxon>Bacillota</taxon>
        <taxon>Bacilli</taxon>
        <taxon>Lactobacillales</taxon>
        <taxon>Enterococcaceae</taxon>
        <taxon>Enterococcus</taxon>
    </lineage>
</organism>
<dbReference type="EMBL" id="MIKB01000001">
    <property type="protein sequence ID" value="OEG19415.1"/>
    <property type="molecule type" value="Genomic_DNA"/>
</dbReference>
<dbReference type="Proteomes" id="UP000094764">
    <property type="component" value="Unassembled WGS sequence"/>
</dbReference>
<dbReference type="SUPFAM" id="SSF49265">
    <property type="entry name" value="Fibronectin type III"/>
    <property type="match status" value="1"/>
</dbReference>
<dbReference type="SMART" id="SM00495">
    <property type="entry name" value="ChtBD3"/>
    <property type="match status" value="2"/>
</dbReference>
<keyword evidence="8" id="KW-0624">Polysaccharide degradation</keyword>
<dbReference type="PANTHER" id="PTHR15462">
    <property type="entry name" value="SERINE PROTEASE"/>
    <property type="match status" value="1"/>
</dbReference>
<dbReference type="GO" id="GO:0000272">
    <property type="term" value="P:polysaccharide catabolic process"/>
    <property type="evidence" value="ECO:0007669"/>
    <property type="project" value="UniProtKB-KW"/>
</dbReference>
<gene>
    <name evidence="12" type="ORF">BCR23_01635</name>
</gene>
<dbReference type="InterPro" id="IPR001254">
    <property type="entry name" value="Trypsin_dom"/>
</dbReference>